<evidence type="ECO:0000313" key="15">
    <source>
        <dbReference type="Proteomes" id="UP001596067"/>
    </source>
</evidence>
<dbReference type="PANTHER" id="PTHR43775">
    <property type="entry name" value="FATTY ACID SYNTHASE"/>
    <property type="match status" value="1"/>
</dbReference>
<dbReference type="InterPro" id="IPR013968">
    <property type="entry name" value="PKS_KR"/>
</dbReference>
<dbReference type="InterPro" id="IPR016039">
    <property type="entry name" value="Thiolase-like"/>
</dbReference>
<dbReference type="Pfam" id="PF00109">
    <property type="entry name" value="ketoacyl-synt"/>
    <property type="match status" value="1"/>
</dbReference>
<dbReference type="RefSeq" id="WP_345328566.1">
    <property type="nucleotide sequence ID" value="NZ_BAAAVH010000028.1"/>
</dbReference>
<dbReference type="Gene3D" id="1.10.1200.10">
    <property type="entry name" value="ACP-like"/>
    <property type="match status" value="1"/>
</dbReference>
<organism evidence="14 15">
    <name type="scientific">Kitasatospora aburaviensis</name>
    <dbReference type="NCBI Taxonomy" id="67265"/>
    <lineage>
        <taxon>Bacteria</taxon>
        <taxon>Bacillati</taxon>
        <taxon>Actinomycetota</taxon>
        <taxon>Actinomycetes</taxon>
        <taxon>Kitasatosporales</taxon>
        <taxon>Streptomycetaceae</taxon>
        <taxon>Kitasatospora</taxon>
    </lineage>
</organism>
<evidence type="ECO:0000259" key="13">
    <source>
        <dbReference type="PROSITE" id="PS52019"/>
    </source>
</evidence>
<dbReference type="Pfam" id="PF16197">
    <property type="entry name" value="KAsynt_C_assoc"/>
    <property type="match status" value="1"/>
</dbReference>
<dbReference type="InterPro" id="IPR014030">
    <property type="entry name" value="Ketoacyl_synth_N"/>
</dbReference>
<keyword evidence="5" id="KW-0808">Transferase</keyword>
<dbReference type="PROSITE" id="PS52019">
    <property type="entry name" value="PKS_MFAS_DH"/>
    <property type="match status" value="1"/>
</dbReference>
<feature type="domain" description="PKS/mFAS DH" evidence="13">
    <location>
        <begin position="950"/>
        <end position="1227"/>
    </location>
</feature>
<keyword evidence="4" id="KW-0597">Phosphoprotein</keyword>
<evidence type="ECO:0000259" key="12">
    <source>
        <dbReference type="PROSITE" id="PS52004"/>
    </source>
</evidence>
<keyword evidence="6" id="KW-0045">Antibiotic biosynthesis</keyword>
<dbReference type="Proteomes" id="UP001596067">
    <property type="component" value="Unassembled WGS sequence"/>
</dbReference>
<feature type="compositionally biased region" description="Acidic residues" evidence="10">
    <location>
        <begin position="462"/>
        <end position="473"/>
    </location>
</feature>
<dbReference type="SMART" id="SM00822">
    <property type="entry name" value="PKS_KR"/>
    <property type="match status" value="1"/>
</dbReference>
<dbReference type="SUPFAM" id="SSF47336">
    <property type="entry name" value="ACP-like"/>
    <property type="match status" value="1"/>
</dbReference>
<evidence type="ECO:0000256" key="4">
    <source>
        <dbReference type="ARBA" id="ARBA00022553"/>
    </source>
</evidence>
<comment type="cofactor">
    <cofactor evidence="1">
        <name>pantetheine 4'-phosphate</name>
        <dbReference type="ChEBI" id="CHEBI:47942"/>
    </cofactor>
</comment>
<dbReference type="InterPro" id="IPR055123">
    <property type="entry name" value="SpnB-like_Rossmann"/>
</dbReference>
<dbReference type="InterPro" id="IPR006162">
    <property type="entry name" value="Ppantetheine_attach_site"/>
</dbReference>
<dbReference type="InterPro" id="IPR036736">
    <property type="entry name" value="ACP-like_sf"/>
</dbReference>
<dbReference type="Gene3D" id="3.40.366.10">
    <property type="entry name" value="Malonyl-Coenzyme A Acyl Carrier Protein, domain 2"/>
    <property type="match status" value="1"/>
</dbReference>
<comment type="caution">
    <text evidence="14">The sequence shown here is derived from an EMBL/GenBank/DDBJ whole genome shotgun (WGS) entry which is preliminary data.</text>
</comment>
<dbReference type="InterPro" id="IPR049551">
    <property type="entry name" value="PKS_DH_C"/>
</dbReference>
<dbReference type="InterPro" id="IPR042104">
    <property type="entry name" value="PKS_dehydratase_sf"/>
</dbReference>
<dbReference type="CDD" id="cd08956">
    <property type="entry name" value="KR_3_FAS_SDR_x"/>
    <property type="match status" value="1"/>
</dbReference>
<keyword evidence="7" id="KW-0511">Multifunctional enzyme</keyword>
<dbReference type="InterPro" id="IPR001227">
    <property type="entry name" value="Ac_transferase_dom_sf"/>
</dbReference>
<dbReference type="Pfam" id="PF22953">
    <property type="entry name" value="SpnB_Rossmann"/>
    <property type="match status" value="1"/>
</dbReference>
<feature type="domain" description="Carrier" evidence="11">
    <location>
        <begin position="1727"/>
        <end position="1802"/>
    </location>
</feature>
<keyword evidence="8" id="KW-0012">Acyltransferase</keyword>
<evidence type="ECO:0000259" key="11">
    <source>
        <dbReference type="PROSITE" id="PS50075"/>
    </source>
</evidence>
<dbReference type="InterPro" id="IPR020806">
    <property type="entry name" value="PKS_PP-bd"/>
</dbReference>
<evidence type="ECO:0000256" key="10">
    <source>
        <dbReference type="SAM" id="MobiDB-lite"/>
    </source>
</evidence>
<evidence type="ECO:0000256" key="5">
    <source>
        <dbReference type="ARBA" id="ARBA00022679"/>
    </source>
</evidence>
<feature type="region of interest" description="Disordered" evidence="10">
    <location>
        <begin position="462"/>
        <end position="488"/>
    </location>
</feature>
<keyword evidence="15" id="KW-1185">Reference proteome</keyword>
<dbReference type="SMART" id="SM00826">
    <property type="entry name" value="PKS_DH"/>
    <property type="match status" value="1"/>
</dbReference>
<sequence length="1886" mass="196356">MAASQEKVLEALRVSLKETRRLQQQNHQLTEARHEPIAIVGMACRYPGDVHSPEDLWRLVADGRDALSDFPAERGWDTEELYDPDPDRPGRSYVRQGCFVRDADRFDAAFFGISPREALAMDPQQRLLLETSWEAFERAGIDPSSVQGSRTGVFVGAAPLGYAADPRSAEGSEGYLLTGTTVSVASGRLAYALGLEGPALTVDTACSSSLVALHLASRALRDGECTMALVGGAAVMAAPHMFIEFSRQRGLAPDGRCKAFAGAADGTAWGEGVGVLLVERLSDARRLGHPVLALVRGSAINQDGASNGLTAPSGPAQQRVIRAALADARLTAGDVDAVEAHGTGTRLGDPIEAQALLATYGQDRPAERPLYLGSVKSNIGHTQLAAGVAGVIKTVLAMRHGVLPATLHVDEPTPQVDWSRGAVELLTEQRAWPATDRPRRAGVSSFGISGTNAHVILEQPADEPVEEPAEEPAGEPVGQRPTVVPGEAPAGTPWLLSARSPEALRAQAGRLAAAVSGEPGWDRADVAWSLVTARADLDHRAVVLGADRTELLAGLDALHRAGSAPQLVRGPGPRGGKLAFLFTGQGAQRAGAGRELHRRFPVFAAELDKVCALLTERTGLPVREVLLAEEGSPEAARLDETAFTQAALFALEVALFRLAESWGLRPDFVLGHSIGELAAAHVAGVFSLEDAVTAVAARGRLMQQLPAGGAMVAVEATEAEVAGLLAGHEAQASIAAVNGPRSVVVSGEEEAVTAVAERLRAEGRRTKRLTVSHAFHSPRMAGMLDPFREVLAGLTLHEPTIPVVSNLTGRPVTEEIRTAEYWVRHVREAVRFHDGVRHLLDRGVTALLELGPDGVLSAMTQQAAGDRDDVAAVPLLRRGRPETDTVLAAVAQAHVRGVRVDWPACLTDLAGPAGRRVDLPTYPFQGERYWPAAAGPAAEASELGVTAAGHPLLGASVTPAEGGGLILTGRLSVRSHRWLADHVILGSVVVPGTAYLELALHAAHLAGCTAVEELDQEAPLILTEAGAVQVQLVVGAADESGRRSIGVYSRPDDGEAWTRHAGGTLAAEDGAIGWDHAGFPGHAGVWPPEGAVPVDVADFYPSVARDGFVYGPSFRGLRAVWRAGEEVYGEVALPEPERAQAGGYGVHPALLDAALHAGLVGNTGEQVLLPFAWNGVRLHRPGAAVLRLRMAPAGPDAMSLQVADESGAPVASVGALRARPVSVEQLRAAARAGLGDALFRVEWTPAPAAETVRGRWAVLGSPDDGTLGAGLDHHPDVAALGAAVDTGLPLPDAVFLPVPDLPGADLPGADLPGADLPEAGADVPAAVRAAVHRVGSALAAWAADDRLATSRLVLVTRRAVAAEHGEDVPQLTHAPLWGLVRAAQAEHPDRFGLLDLDDASDPAAAFARAAAGAEPQLALRAGTVLTPRLVRARPAAPAPAPALDPDGTVLITGGTGALGALFARHLVTAHGVRHLLLLGRRGPEAAGAAELTAELASLGAQVTVTACDVADRAALAAVLAAVPAEHPLTAVVHTAGVVADGALASLTEELFDAALRPKADAAWHLHELTREAGLAAFVLFSSATATLGGAGQGGYTAANAFLDALAQHRTAQGLPARSLAWGLWEQRDGMAGALDDATLGRMRRSGVLPLTPEDGLALFDAALTGTDPTALPVRLDLAALRQTGPELPPLLRSLAGTAAGPARRADAEAADGLKRRLAGLSEADRERALLDLVRTQVAVVLGHSDAASIDADRAFGDLGFDSLTAVELRNRLTSATGLRLPATLVFDHPTAAALAGYLDAELPREGGHSTAPVLAELDRLEAVLAAVAADHPDRARIAGRLRGVLSRWDDRRDPVASGESPAAGLELDSAEDDEVFDFITNELGIS</sequence>
<dbReference type="Pfam" id="PF02801">
    <property type="entry name" value="Ketoacyl-synt_C"/>
    <property type="match status" value="1"/>
</dbReference>
<dbReference type="CDD" id="cd00833">
    <property type="entry name" value="PKS"/>
    <property type="match status" value="1"/>
</dbReference>
<dbReference type="SUPFAM" id="SSF51735">
    <property type="entry name" value="NAD(P)-binding Rossmann-fold domains"/>
    <property type="match status" value="2"/>
</dbReference>
<dbReference type="InterPro" id="IPR057326">
    <property type="entry name" value="KR_dom"/>
</dbReference>
<dbReference type="SUPFAM" id="SSF53901">
    <property type="entry name" value="Thiolase-like"/>
    <property type="match status" value="1"/>
</dbReference>
<dbReference type="Pfam" id="PF08990">
    <property type="entry name" value="Docking"/>
    <property type="match status" value="1"/>
</dbReference>
<proteinExistence type="predicted"/>
<dbReference type="InterPro" id="IPR009081">
    <property type="entry name" value="PP-bd_ACP"/>
</dbReference>
<feature type="region of interest" description="C-terminal hotdog fold" evidence="9">
    <location>
        <begin position="1091"/>
        <end position="1227"/>
    </location>
</feature>
<dbReference type="InterPro" id="IPR016036">
    <property type="entry name" value="Malonyl_transacylase_ACP-bd"/>
</dbReference>
<protein>
    <submittedName>
        <fullName evidence="14">Type I polyketide synthase</fullName>
    </submittedName>
</protein>
<evidence type="ECO:0000313" key="14">
    <source>
        <dbReference type="EMBL" id="MFC5890982.1"/>
    </source>
</evidence>
<dbReference type="InterPro" id="IPR018201">
    <property type="entry name" value="Ketoacyl_synth_AS"/>
</dbReference>
<dbReference type="PROSITE" id="PS52004">
    <property type="entry name" value="KS3_2"/>
    <property type="match status" value="1"/>
</dbReference>
<dbReference type="PROSITE" id="PS00606">
    <property type="entry name" value="KS3_1"/>
    <property type="match status" value="1"/>
</dbReference>
<dbReference type="Pfam" id="PF00550">
    <property type="entry name" value="PP-binding"/>
    <property type="match status" value="1"/>
</dbReference>
<comment type="pathway">
    <text evidence="2">Antibiotic biosynthesis.</text>
</comment>
<dbReference type="InterPro" id="IPR032821">
    <property type="entry name" value="PKS_assoc"/>
</dbReference>
<dbReference type="SUPFAM" id="SSF52151">
    <property type="entry name" value="FabD/lysophospholipase-like"/>
    <property type="match status" value="1"/>
</dbReference>
<dbReference type="Gene3D" id="3.40.47.10">
    <property type="match status" value="1"/>
</dbReference>
<keyword evidence="3" id="KW-0596">Phosphopantetheine</keyword>
<dbReference type="Gene3D" id="3.30.70.3290">
    <property type="match status" value="1"/>
</dbReference>
<feature type="active site" description="Proton donor; for dehydratase activity" evidence="9">
    <location>
        <position position="1152"/>
    </location>
</feature>
<dbReference type="PROSITE" id="PS00012">
    <property type="entry name" value="PHOSPHOPANTETHEINE"/>
    <property type="match status" value="1"/>
</dbReference>
<dbReference type="InterPro" id="IPR016035">
    <property type="entry name" value="Acyl_Trfase/lysoPLipase"/>
</dbReference>
<feature type="active site" description="Proton acceptor; for dehydratase activity" evidence="9">
    <location>
        <position position="982"/>
    </location>
</feature>
<dbReference type="Gene3D" id="3.40.50.720">
    <property type="entry name" value="NAD(P)-binding Rossmann-like Domain"/>
    <property type="match status" value="1"/>
</dbReference>
<evidence type="ECO:0000256" key="1">
    <source>
        <dbReference type="ARBA" id="ARBA00001957"/>
    </source>
</evidence>
<reference evidence="15" key="1">
    <citation type="journal article" date="2019" name="Int. J. Syst. Evol. Microbiol.">
        <title>The Global Catalogue of Microorganisms (GCM) 10K type strain sequencing project: providing services to taxonomists for standard genome sequencing and annotation.</title>
        <authorList>
            <consortium name="The Broad Institute Genomics Platform"/>
            <consortium name="The Broad Institute Genome Sequencing Center for Infectious Disease"/>
            <person name="Wu L."/>
            <person name="Ma J."/>
        </authorList>
    </citation>
    <scope>NUCLEOTIDE SEQUENCE [LARGE SCALE GENOMIC DNA]</scope>
    <source>
        <strain evidence="15">CGMCC 4.1469</strain>
    </source>
</reference>
<dbReference type="Gene3D" id="3.10.129.110">
    <property type="entry name" value="Polyketide synthase dehydratase"/>
    <property type="match status" value="1"/>
</dbReference>
<dbReference type="InterPro" id="IPR049552">
    <property type="entry name" value="PKS_DH_N"/>
</dbReference>
<dbReference type="InterPro" id="IPR020841">
    <property type="entry name" value="PKS_Beta-ketoAc_synthase_dom"/>
</dbReference>
<evidence type="ECO:0000256" key="9">
    <source>
        <dbReference type="PROSITE-ProRule" id="PRU01363"/>
    </source>
</evidence>
<dbReference type="InterPro" id="IPR020807">
    <property type="entry name" value="PKS_DH"/>
</dbReference>
<dbReference type="EMBL" id="JBHSOD010000108">
    <property type="protein sequence ID" value="MFC5890982.1"/>
    <property type="molecule type" value="Genomic_DNA"/>
</dbReference>
<evidence type="ECO:0000256" key="6">
    <source>
        <dbReference type="ARBA" id="ARBA00023194"/>
    </source>
</evidence>
<feature type="domain" description="Ketosynthase family 3 (KS3)" evidence="12">
    <location>
        <begin position="34"/>
        <end position="459"/>
    </location>
</feature>
<evidence type="ECO:0000256" key="2">
    <source>
        <dbReference type="ARBA" id="ARBA00004792"/>
    </source>
</evidence>
<accession>A0ABW1FAM8</accession>
<dbReference type="SMART" id="SM00823">
    <property type="entry name" value="PKS_PP"/>
    <property type="match status" value="1"/>
</dbReference>
<dbReference type="InterPro" id="IPR036291">
    <property type="entry name" value="NAD(P)-bd_dom_sf"/>
</dbReference>
<dbReference type="InterPro" id="IPR015083">
    <property type="entry name" value="NorB/c/GfsB-D-like_docking"/>
</dbReference>
<dbReference type="SMART" id="SM00827">
    <property type="entry name" value="PKS_AT"/>
    <property type="match status" value="1"/>
</dbReference>
<dbReference type="SUPFAM" id="SSF55048">
    <property type="entry name" value="Probable ACP-binding domain of malonyl-CoA ACP transacylase"/>
    <property type="match status" value="1"/>
</dbReference>
<name>A0ABW1FAM8_9ACTN</name>
<dbReference type="Pfam" id="PF00698">
    <property type="entry name" value="Acyl_transf_1"/>
    <property type="match status" value="1"/>
</dbReference>
<dbReference type="SMART" id="SM01294">
    <property type="entry name" value="PKS_PP_betabranch"/>
    <property type="match status" value="1"/>
</dbReference>
<dbReference type="Pfam" id="PF08659">
    <property type="entry name" value="KR"/>
    <property type="match status" value="1"/>
</dbReference>
<dbReference type="SMART" id="SM00825">
    <property type="entry name" value="PKS_KS"/>
    <property type="match status" value="1"/>
</dbReference>
<evidence type="ECO:0000256" key="3">
    <source>
        <dbReference type="ARBA" id="ARBA00022450"/>
    </source>
</evidence>
<evidence type="ECO:0000256" key="8">
    <source>
        <dbReference type="ARBA" id="ARBA00023315"/>
    </source>
</evidence>
<evidence type="ECO:0000256" key="7">
    <source>
        <dbReference type="ARBA" id="ARBA00023268"/>
    </source>
</evidence>
<dbReference type="Pfam" id="PF21089">
    <property type="entry name" value="PKS_DH_N"/>
    <property type="match status" value="1"/>
</dbReference>
<feature type="region of interest" description="N-terminal hotdog fold" evidence="9">
    <location>
        <begin position="950"/>
        <end position="1072"/>
    </location>
</feature>
<dbReference type="PROSITE" id="PS50075">
    <property type="entry name" value="CARRIER"/>
    <property type="match status" value="1"/>
</dbReference>
<dbReference type="PANTHER" id="PTHR43775:SF51">
    <property type="entry name" value="INACTIVE PHENOLPHTHIOCEROL SYNTHESIS POLYKETIDE SYNTHASE TYPE I PKS1-RELATED"/>
    <property type="match status" value="1"/>
</dbReference>
<dbReference type="InterPro" id="IPR014043">
    <property type="entry name" value="Acyl_transferase_dom"/>
</dbReference>
<dbReference type="InterPro" id="IPR050091">
    <property type="entry name" value="PKS_NRPS_Biosynth_Enz"/>
</dbReference>
<dbReference type="InterPro" id="IPR049900">
    <property type="entry name" value="PKS_mFAS_DH"/>
</dbReference>
<dbReference type="Pfam" id="PF14765">
    <property type="entry name" value="PS-DH"/>
    <property type="match status" value="1"/>
</dbReference>
<gene>
    <name evidence="14" type="ORF">ACFP0N_39125</name>
</gene>
<dbReference type="InterPro" id="IPR014031">
    <property type="entry name" value="Ketoacyl_synth_C"/>
</dbReference>